<protein>
    <recommendedName>
        <fullName evidence="2">CREG-like beta-barrel domain-containing protein</fullName>
    </recommendedName>
</protein>
<reference evidence="4" key="1">
    <citation type="journal article" date="2011" name="Science">
        <title>The plant cell wall-decomposing machinery underlies the functional diversity of forest fungi.</title>
        <authorList>
            <person name="Eastwood D.C."/>
            <person name="Floudas D."/>
            <person name="Binder M."/>
            <person name="Majcherczyk A."/>
            <person name="Schneider P."/>
            <person name="Aerts A."/>
            <person name="Asiegbu F.O."/>
            <person name="Baker S.E."/>
            <person name="Barry K."/>
            <person name="Bendiksby M."/>
            <person name="Blumentritt M."/>
            <person name="Coutinho P.M."/>
            <person name="Cullen D."/>
            <person name="de Vries R.P."/>
            <person name="Gathman A."/>
            <person name="Goodell B."/>
            <person name="Henrissat B."/>
            <person name="Ihrmark K."/>
            <person name="Kauserud H."/>
            <person name="Kohler A."/>
            <person name="LaButti K."/>
            <person name="Lapidus A."/>
            <person name="Lavin J.L."/>
            <person name="Lee Y.-H."/>
            <person name="Lindquist E."/>
            <person name="Lilly W."/>
            <person name="Lucas S."/>
            <person name="Morin E."/>
            <person name="Murat C."/>
            <person name="Oguiza J.A."/>
            <person name="Park J."/>
            <person name="Pisabarro A.G."/>
            <person name="Riley R."/>
            <person name="Rosling A."/>
            <person name="Salamov A."/>
            <person name="Schmidt O."/>
            <person name="Schmutz J."/>
            <person name="Skrede I."/>
            <person name="Stenlid J."/>
            <person name="Wiebenga A."/>
            <person name="Xie X."/>
            <person name="Kuees U."/>
            <person name="Hibbett D.S."/>
            <person name="Hoffmeister D."/>
            <person name="Hoegberg N."/>
            <person name="Martin F."/>
            <person name="Grigoriev I.V."/>
            <person name="Watkinson S.C."/>
        </authorList>
    </citation>
    <scope>NUCLEOTIDE SEQUENCE [LARGE SCALE GENOMIC DNA]</scope>
    <source>
        <strain evidence="4">strain S7.3</strain>
    </source>
</reference>
<accession>F8PVK2</accession>
<dbReference type="OrthoDB" id="2138282at2759"/>
<evidence type="ECO:0000259" key="2">
    <source>
        <dbReference type="Pfam" id="PF13883"/>
    </source>
</evidence>
<feature type="signal peptide" evidence="1">
    <location>
        <begin position="1"/>
        <end position="25"/>
    </location>
</feature>
<feature type="chain" id="PRO_5003382386" description="CREG-like beta-barrel domain-containing protein" evidence="1">
    <location>
        <begin position="26"/>
        <end position="217"/>
    </location>
</feature>
<proteinExistence type="predicted"/>
<dbReference type="EMBL" id="GL945479">
    <property type="protein sequence ID" value="EGN99819.1"/>
    <property type="molecule type" value="Genomic_DNA"/>
</dbReference>
<keyword evidence="4" id="KW-1185">Reference proteome</keyword>
<evidence type="ECO:0000313" key="3">
    <source>
        <dbReference type="EMBL" id="EGN99819.1"/>
    </source>
</evidence>
<dbReference type="Proteomes" id="UP000008063">
    <property type="component" value="Unassembled WGS sequence"/>
</dbReference>
<dbReference type="eggNOG" id="ENOG502RDU8">
    <property type="taxonomic scope" value="Eukaryota"/>
</dbReference>
<dbReference type="HOGENOM" id="CLU_056802_3_1_1"/>
<dbReference type="AlphaFoldDB" id="F8PVK2"/>
<gene>
    <name evidence="3" type="ORF">SERLA73DRAFT_180047</name>
</gene>
<dbReference type="PANTHER" id="PTHR37273">
    <property type="entry name" value="CHROMOSOME 8, WHOLE GENOME SHOTGUN SEQUENCE"/>
    <property type="match status" value="1"/>
</dbReference>
<dbReference type="Gene3D" id="2.30.110.10">
    <property type="entry name" value="Electron Transport, Fmn-binding Protein, Chain A"/>
    <property type="match status" value="1"/>
</dbReference>
<dbReference type="STRING" id="936435.F8PVK2"/>
<feature type="domain" description="CREG-like beta-barrel" evidence="2">
    <location>
        <begin position="28"/>
        <end position="192"/>
    </location>
</feature>
<evidence type="ECO:0000313" key="4">
    <source>
        <dbReference type="Proteomes" id="UP000008063"/>
    </source>
</evidence>
<dbReference type="OMA" id="ITLSMRW"/>
<sequence length="217" mass="24018">MLVLTKAVVWRAILGLMLIHSTVKAHETVKEAAILARKLVDHSSTSIGTMATVYPVDHPTLPGHPFSIQEYYASCHNNGSLTLIFLPISRHSQNILSSPSHFASISVSAEHPAAKNARVSLMGDVTVFRDSRLVPDVDAIRACYLKKHPDARWWLPDDDKGAHISYWARFDPHDVYFVGGFGGEHYIGQIPLHLYQGSPPILESEHGVAGRILIEQL</sequence>
<keyword evidence="1" id="KW-0732">Signal</keyword>
<evidence type="ECO:0000256" key="1">
    <source>
        <dbReference type="SAM" id="SignalP"/>
    </source>
</evidence>
<dbReference type="SUPFAM" id="SSF50475">
    <property type="entry name" value="FMN-binding split barrel"/>
    <property type="match status" value="1"/>
</dbReference>
<dbReference type="Pfam" id="PF13883">
    <property type="entry name" value="CREG_beta-barrel"/>
    <property type="match status" value="1"/>
</dbReference>
<dbReference type="InterPro" id="IPR055343">
    <property type="entry name" value="CREG_beta-barrel"/>
</dbReference>
<dbReference type="InterPro" id="IPR012349">
    <property type="entry name" value="Split_barrel_FMN-bd"/>
</dbReference>
<name>F8PVK2_SERL3</name>
<dbReference type="InParanoid" id="F8PVK2"/>
<dbReference type="PANTHER" id="PTHR37273:SF1">
    <property type="entry name" value="ADL397C-AP"/>
    <property type="match status" value="1"/>
</dbReference>
<organism evidence="4">
    <name type="scientific">Serpula lacrymans var. lacrymans (strain S7.3)</name>
    <name type="common">Dry rot fungus</name>
    <dbReference type="NCBI Taxonomy" id="936435"/>
    <lineage>
        <taxon>Eukaryota</taxon>
        <taxon>Fungi</taxon>
        <taxon>Dikarya</taxon>
        <taxon>Basidiomycota</taxon>
        <taxon>Agaricomycotina</taxon>
        <taxon>Agaricomycetes</taxon>
        <taxon>Agaricomycetidae</taxon>
        <taxon>Boletales</taxon>
        <taxon>Coniophorineae</taxon>
        <taxon>Serpulaceae</taxon>
        <taxon>Serpula</taxon>
    </lineage>
</organism>